<dbReference type="PANTHER" id="PTHR46579:SF1">
    <property type="entry name" value="F5_8 TYPE C DOMAIN-CONTAINING PROTEIN"/>
    <property type="match status" value="1"/>
</dbReference>
<dbReference type="PANTHER" id="PTHR46579">
    <property type="entry name" value="F5/8 TYPE C DOMAIN-CONTAINING PROTEIN-RELATED"/>
    <property type="match status" value="1"/>
</dbReference>
<sequence length="421" mass="48005">MHLLFENVVKNLVLLWTSSFKKLDEGTSEYEFLHGVWDAVGEATYQSGSTIPGAFGPRPPNVADDTIACIADSWCFWLLYIGPVVLYNRFRKQVYYNHFVKLSHLIHLCLQFEYSHNDIQKICTGFKEWVEEYEKLYYQYLPERLATCPLTIHALLHIADSIKWAAPVWACWAFPMERYCGHLQCCIKSRRYPFASIDNYVTASAQLSHIKIIYGLVNELNLKHPTCILLPPRRPSSTVTTFWRDKIILALATRFETSVQRARQFLHTADIQRWGKVRQLEGGDDMNASSLVTAAEDRRDATYVRYEMLVDRFAHSRKKKSSFVLTTFFGQLQELFVVSLPPIDELGLSDKTTLILAGIQRSEINKFHATGLFSSQKLGLSEVVDITCVQCLIGRIAAGAKGTVVLDRTGVLQWATYAPDT</sequence>
<dbReference type="AlphaFoldDB" id="A0A6A4H2W9"/>
<reference evidence="1" key="1">
    <citation type="journal article" date="2019" name="Environ. Microbiol.">
        <title>Fungal ecological strategies reflected in gene transcription - a case study of two litter decomposers.</title>
        <authorList>
            <person name="Barbi F."/>
            <person name="Kohler A."/>
            <person name="Barry K."/>
            <person name="Baskaran P."/>
            <person name="Daum C."/>
            <person name="Fauchery L."/>
            <person name="Ihrmark K."/>
            <person name="Kuo A."/>
            <person name="LaButti K."/>
            <person name="Lipzen A."/>
            <person name="Morin E."/>
            <person name="Grigoriev I.V."/>
            <person name="Henrissat B."/>
            <person name="Lindahl B."/>
            <person name="Martin F."/>
        </authorList>
    </citation>
    <scope>NUCLEOTIDE SEQUENCE</scope>
    <source>
        <strain evidence="1">JB14</strain>
    </source>
</reference>
<dbReference type="Proteomes" id="UP000799118">
    <property type="component" value="Unassembled WGS sequence"/>
</dbReference>
<protein>
    <submittedName>
        <fullName evidence="1">Uncharacterized protein</fullName>
    </submittedName>
</protein>
<keyword evidence="2" id="KW-1185">Reference proteome</keyword>
<evidence type="ECO:0000313" key="1">
    <source>
        <dbReference type="EMBL" id="KAE9392020.1"/>
    </source>
</evidence>
<dbReference type="OrthoDB" id="6613063at2759"/>
<name>A0A6A4H2W9_9AGAR</name>
<gene>
    <name evidence="1" type="ORF">BT96DRAFT_959417</name>
</gene>
<evidence type="ECO:0000313" key="2">
    <source>
        <dbReference type="Proteomes" id="UP000799118"/>
    </source>
</evidence>
<accession>A0A6A4H2W9</accession>
<proteinExistence type="predicted"/>
<organism evidence="1 2">
    <name type="scientific">Gymnopus androsaceus JB14</name>
    <dbReference type="NCBI Taxonomy" id="1447944"/>
    <lineage>
        <taxon>Eukaryota</taxon>
        <taxon>Fungi</taxon>
        <taxon>Dikarya</taxon>
        <taxon>Basidiomycota</taxon>
        <taxon>Agaricomycotina</taxon>
        <taxon>Agaricomycetes</taxon>
        <taxon>Agaricomycetidae</taxon>
        <taxon>Agaricales</taxon>
        <taxon>Marasmiineae</taxon>
        <taxon>Omphalotaceae</taxon>
        <taxon>Gymnopus</taxon>
    </lineage>
</organism>
<dbReference type="EMBL" id="ML769606">
    <property type="protein sequence ID" value="KAE9392020.1"/>
    <property type="molecule type" value="Genomic_DNA"/>
</dbReference>